<dbReference type="RefSeq" id="WP_417924338.1">
    <property type="nucleotide sequence ID" value="NZ_JBHSFS010000028.1"/>
</dbReference>
<proteinExistence type="predicted"/>
<evidence type="ECO:0000313" key="2">
    <source>
        <dbReference type="Proteomes" id="UP001595990"/>
    </source>
</evidence>
<dbReference type="Proteomes" id="UP001595990">
    <property type="component" value="Unassembled WGS sequence"/>
</dbReference>
<sequence length="55" mass="6035">MIARIAEAEREGWLDEVEGLLVCLAGVEEKLRQLHRGHGQQTAVDLGIPAARGDR</sequence>
<name>A0ABV9BV52_9ACTN</name>
<protein>
    <recommendedName>
        <fullName evidence="3">Transposase</fullName>
    </recommendedName>
</protein>
<keyword evidence="2" id="KW-1185">Reference proteome</keyword>
<comment type="caution">
    <text evidence="1">The sequence shown here is derived from an EMBL/GenBank/DDBJ whole genome shotgun (WGS) entry which is preliminary data.</text>
</comment>
<evidence type="ECO:0008006" key="3">
    <source>
        <dbReference type="Google" id="ProtNLM"/>
    </source>
</evidence>
<evidence type="ECO:0000313" key="1">
    <source>
        <dbReference type="EMBL" id="MFC4517934.1"/>
    </source>
</evidence>
<gene>
    <name evidence="1" type="ORF">ACFPEN_34270</name>
</gene>
<accession>A0ABV9BV52</accession>
<reference evidence="2" key="1">
    <citation type="journal article" date="2019" name="Int. J. Syst. Evol. Microbiol.">
        <title>The Global Catalogue of Microorganisms (GCM) 10K type strain sequencing project: providing services to taxonomists for standard genome sequencing and annotation.</title>
        <authorList>
            <consortium name="The Broad Institute Genomics Platform"/>
            <consortium name="The Broad Institute Genome Sequencing Center for Infectious Disease"/>
            <person name="Wu L."/>
            <person name="Ma J."/>
        </authorList>
    </citation>
    <scope>NUCLEOTIDE SEQUENCE [LARGE SCALE GENOMIC DNA]</scope>
    <source>
        <strain evidence="2">CECT 8064</strain>
    </source>
</reference>
<dbReference type="EMBL" id="JBHSFS010000028">
    <property type="protein sequence ID" value="MFC4517934.1"/>
    <property type="molecule type" value="Genomic_DNA"/>
</dbReference>
<organism evidence="1 2">
    <name type="scientific">Streptomyces ehimensis</name>
    <dbReference type="NCBI Taxonomy" id="68195"/>
    <lineage>
        <taxon>Bacteria</taxon>
        <taxon>Bacillati</taxon>
        <taxon>Actinomycetota</taxon>
        <taxon>Actinomycetes</taxon>
        <taxon>Kitasatosporales</taxon>
        <taxon>Streptomycetaceae</taxon>
        <taxon>Streptomyces</taxon>
    </lineage>
</organism>